<dbReference type="PANTHER" id="PTHR41286">
    <property type="entry name" value="HNH NUCLEASE YAJD-RELATED"/>
    <property type="match status" value="1"/>
</dbReference>
<accession>A0ABT5ULK9</accession>
<dbReference type="InterPro" id="IPR002711">
    <property type="entry name" value="HNH"/>
</dbReference>
<keyword evidence="2" id="KW-0378">Hydrolase</keyword>
<gene>
    <name evidence="6" type="ORF">PTZ04_01345</name>
</gene>
<comment type="similarity">
    <text evidence="3">Belongs to the HNH nuclease family.</text>
</comment>
<dbReference type="SMART" id="SM00507">
    <property type="entry name" value="HNHc"/>
    <property type="match status" value="1"/>
</dbReference>
<sequence>MPRSPKKPCSHPNCPNLTEGRFCEEHEVLERRRYNKYSRSPDTNRKYGRAWKRIRDRYIAQHPLCERCECDGKLTVAAEVHHKLPVSQGGQHSKDNLMSLCRSCHNKIHLEIGDRQIRK</sequence>
<keyword evidence="7" id="KW-1185">Reference proteome</keyword>
<evidence type="ECO:0000313" key="7">
    <source>
        <dbReference type="Proteomes" id="UP001215087"/>
    </source>
</evidence>
<dbReference type="EMBL" id="JAQSVD010000001">
    <property type="protein sequence ID" value="MDE1468890.1"/>
    <property type="molecule type" value="Genomic_DNA"/>
</dbReference>
<dbReference type="Gene3D" id="1.10.30.50">
    <property type="match status" value="1"/>
</dbReference>
<dbReference type="RefSeq" id="WP_274702765.1">
    <property type="nucleotide sequence ID" value="NZ_JAQSVD010000001.1"/>
</dbReference>
<protein>
    <recommendedName>
        <fullName evidence="4">Putative HNH nuclease YajD</fullName>
    </recommendedName>
</protein>
<reference evidence="6 7" key="1">
    <citation type="submission" date="2023-02" db="EMBL/GenBank/DDBJ databases">
        <title>Comparative genome analysis of Eubacterium limosum species.</title>
        <authorList>
            <person name="Bak J.E."/>
        </authorList>
    </citation>
    <scope>NUCLEOTIDE SEQUENCE [LARGE SCALE GENOMIC DNA]</scope>
    <source>
        <strain evidence="6 7">KGMB01548</strain>
    </source>
</reference>
<evidence type="ECO:0000256" key="3">
    <source>
        <dbReference type="ARBA" id="ARBA00038412"/>
    </source>
</evidence>
<dbReference type="PANTHER" id="PTHR41286:SF1">
    <property type="entry name" value="HNH NUCLEASE YAJD-RELATED"/>
    <property type="match status" value="1"/>
</dbReference>
<evidence type="ECO:0000259" key="5">
    <source>
        <dbReference type="SMART" id="SM00507"/>
    </source>
</evidence>
<comment type="caution">
    <text evidence="6">The sequence shown here is derived from an EMBL/GenBank/DDBJ whole genome shotgun (WGS) entry which is preliminary data.</text>
</comment>
<evidence type="ECO:0000256" key="1">
    <source>
        <dbReference type="ARBA" id="ARBA00022722"/>
    </source>
</evidence>
<dbReference type="Pfam" id="PF01844">
    <property type="entry name" value="HNH"/>
    <property type="match status" value="1"/>
</dbReference>
<dbReference type="GO" id="GO:0004519">
    <property type="term" value="F:endonuclease activity"/>
    <property type="evidence" value="ECO:0007669"/>
    <property type="project" value="UniProtKB-KW"/>
</dbReference>
<keyword evidence="1" id="KW-0540">Nuclease</keyword>
<keyword evidence="6" id="KW-0255">Endonuclease</keyword>
<dbReference type="Proteomes" id="UP001215087">
    <property type="component" value="Unassembled WGS sequence"/>
</dbReference>
<evidence type="ECO:0000256" key="2">
    <source>
        <dbReference type="ARBA" id="ARBA00022801"/>
    </source>
</evidence>
<organism evidence="6 7">
    <name type="scientific">Eubacterium limosum</name>
    <dbReference type="NCBI Taxonomy" id="1736"/>
    <lineage>
        <taxon>Bacteria</taxon>
        <taxon>Bacillati</taxon>
        <taxon>Bacillota</taxon>
        <taxon>Clostridia</taxon>
        <taxon>Eubacteriales</taxon>
        <taxon>Eubacteriaceae</taxon>
        <taxon>Eubacterium</taxon>
    </lineage>
</organism>
<proteinExistence type="inferred from homology"/>
<evidence type="ECO:0000313" key="6">
    <source>
        <dbReference type="EMBL" id="MDE1468890.1"/>
    </source>
</evidence>
<evidence type="ECO:0000256" key="4">
    <source>
        <dbReference type="ARBA" id="ARBA00040194"/>
    </source>
</evidence>
<feature type="domain" description="HNH nuclease" evidence="5">
    <location>
        <begin position="53"/>
        <end position="106"/>
    </location>
</feature>
<dbReference type="InterPro" id="IPR003615">
    <property type="entry name" value="HNH_nuc"/>
</dbReference>
<name>A0ABT5ULK9_EUBLI</name>
<dbReference type="CDD" id="cd00085">
    <property type="entry name" value="HNHc"/>
    <property type="match status" value="1"/>
</dbReference>